<comment type="similarity">
    <text evidence="1">Belongs to the ATP-dependent AMP-binding enzyme family.</text>
</comment>
<organism evidence="5 6">
    <name type="scientific">Rhodococcus opacus</name>
    <name type="common">Nocardia opaca</name>
    <dbReference type="NCBI Taxonomy" id="37919"/>
    <lineage>
        <taxon>Bacteria</taxon>
        <taxon>Bacillati</taxon>
        <taxon>Actinomycetota</taxon>
        <taxon>Actinomycetes</taxon>
        <taxon>Mycobacteriales</taxon>
        <taxon>Nocardiaceae</taxon>
        <taxon>Rhodococcus</taxon>
    </lineage>
</organism>
<comment type="caution">
    <text evidence="5">The sequence shown here is derived from an EMBL/GenBank/DDBJ whole genome shotgun (WGS) entry which is preliminary data.</text>
</comment>
<dbReference type="InterPro" id="IPR025110">
    <property type="entry name" value="AMP-bd_C"/>
</dbReference>
<evidence type="ECO:0000313" key="5">
    <source>
        <dbReference type="EMBL" id="PQP14784.1"/>
    </source>
</evidence>
<evidence type="ECO:0000259" key="4">
    <source>
        <dbReference type="Pfam" id="PF13193"/>
    </source>
</evidence>
<evidence type="ECO:0000313" key="6">
    <source>
        <dbReference type="Proteomes" id="UP000239290"/>
    </source>
</evidence>
<sequence length="517" mass="56420">MASPIHHVFDPITYWVSQDPTRVALRFEDESWTWQQLSDRVRRNAAAQSALGLAPGDRVAFLDKNHPASLETTLACALAGTVNAVLNYRLAPSELAYVINDSRAELLILGAEFVDVVETIKPNLDHVRTIIVLGGEADEYEAWLGKAPPREIAHPAHPGDCFLQLYTSGTTGHPKGAMLTHRSVGAHSVAASAAFGFARDSVNMVAMPLFHVGGTSWALAAMSQGAETILVREVVPAVVLDRITRQSVTHAFFVPSVIRFFLQVPGVSARDFRSLRCLGYGGSPMPEALLREAMSTFEVDFYQVYGMTEASGVFCVLGPQDHRDPARPELLRAAGRPVEGAEVRVVDPATGDELPVGEVGEFQIRGPQVMAGYWQREADTAASFDGEWFRTGDAGRRDPDGFFFVEDRVKDVIISGGENIYPAEVERVVSEFPDVAEVAVIGVPDDKWGEVVRAVVVAKSGADIDENKLLDFCAAHLAGYKRPRTIDIVPSLPRNATGKILKRDLREPHWAGRSRSV</sequence>
<protein>
    <submittedName>
        <fullName evidence="5">Long-chain fatty acid--CoA ligase</fullName>
    </submittedName>
</protein>
<evidence type="ECO:0000256" key="2">
    <source>
        <dbReference type="ARBA" id="ARBA00022598"/>
    </source>
</evidence>
<dbReference type="InterPro" id="IPR050237">
    <property type="entry name" value="ATP-dep_AMP-bd_enzyme"/>
</dbReference>
<proteinExistence type="inferred from homology"/>
<gene>
    <name evidence="5" type="ORF">C5613_40010</name>
</gene>
<dbReference type="CDD" id="cd17631">
    <property type="entry name" value="FACL_FadD13-like"/>
    <property type="match status" value="1"/>
</dbReference>
<feature type="domain" description="AMP-dependent synthetase/ligase" evidence="3">
    <location>
        <begin position="15"/>
        <end position="374"/>
    </location>
</feature>
<dbReference type="EMBL" id="PUIO01000083">
    <property type="protein sequence ID" value="PQP14784.1"/>
    <property type="molecule type" value="Genomic_DNA"/>
</dbReference>
<feature type="domain" description="AMP-binding enzyme C-terminal" evidence="4">
    <location>
        <begin position="424"/>
        <end position="499"/>
    </location>
</feature>
<dbReference type="Proteomes" id="UP000239290">
    <property type="component" value="Unassembled WGS sequence"/>
</dbReference>
<evidence type="ECO:0000259" key="3">
    <source>
        <dbReference type="Pfam" id="PF00501"/>
    </source>
</evidence>
<accession>A0A2S8IJ26</accession>
<dbReference type="FunFam" id="3.30.300.30:FF:000008">
    <property type="entry name" value="2,3-dihydroxybenzoate-AMP ligase"/>
    <property type="match status" value="1"/>
</dbReference>
<dbReference type="SUPFAM" id="SSF56801">
    <property type="entry name" value="Acetyl-CoA synthetase-like"/>
    <property type="match status" value="1"/>
</dbReference>
<dbReference type="Pfam" id="PF00501">
    <property type="entry name" value="AMP-binding"/>
    <property type="match status" value="1"/>
</dbReference>
<dbReference type="PANTHER" id="PTHR43767:SF1">
    <property type="entry name" value="NONRIBOSOMAL PEPTIDE SYNTHASE PES1 (EUROFUNG)-RELATED"/>
    <property type="match status" value="1"/>
</dbReference>
<dbReference type="PANTHER" id="PTHR43767">
    <property type="entry name" value="LONG-CHAIN-FATTY-ACID--COA LIGASE"/>
    <property type="match status" value="1"/>
</dbReference>
<dbReference type="Pfam" id="PF13193">
    <property type="entry name" value="AMP-binding_C"/>
    <property type="match status" value="1"/>
</dbReference>
<name>A0A2S8IJ26_RHOOP</name>
<evidence type="ECO:0000256" key="1">
    <source>
        <dbReference type="ARBA" id="ARBA00006432"/>
    </source>
</evidence>
<dbReference type="Gene3D" id="3.40.50.12780">
    <property type="entry name" value="N-terminal domain of ligase-like"/>
    <property type="match status" value="1"/>
</dbReference>
<dbReference type="RefSeq" id="WP_105423183.1">
    <property type="nucleotide sequence ID" value="NZ_PUIO01000083.1"/>
</dbReference>
<dbReference type="AlphaFoldDB" id="A0A2S8IJ26"/>
<dbReference type="InterPro" id="IPR042099">
    <property type="entry name" value="ANL_N_sf"/>
</dbReference>
<dbReference type="InterPro" id="IPR045851">
    <property type="entry name" value="AMP-bd_C_sf"/>
</dbReference>
<dbReference type="GO" id="GO:0016878">
    <property type="term" value="F:acid-thiol ligase activity"/>
    <property type="evidence" value="ECO:0007669"/>
    <property type="project" value="UniProtKB-ARBA"/>
</dbReference>
<reference evidence="6" key="1">
    <citation type="submission" date="2018-02" db="EMBL/GenBank/DDBJ databases">
        <title>Draft genome sequencing of Rhodococcus opacus KU647198.</title>
        <authorList>
            <person name="Zheng B.-X."/>
        </authorList>
    </citation>
    <scope>NUCLEOTIDE SEQUENCE [LARGE SCALE GENOMIC DNA]</scope>
    <source>
        <strain evidence="6">04-OD7</strain>
    </source>
</reference>
<dbReference type="Gene3D" id="3.30.300.30">
    <property type="match status" value="1"/>
</dbReference>
<dbReference type="InterPro" id="IPR000873">
    <property type="entry name" value="AMP-dep_synth/lig_dom"/>
</dbReference>
<dbReference type="NCBIfam" id="NF004837">
    <property type="entry name" value="PRK06187.1"/>
    <property type="match status" value="1"/>
</dbReference>
<keyword evidence="2 5" id="KW-0436">Ligase</keyword>